<dbReference type="GO" id="GO:0006508">
    <property type="term" value="P:proteolysis"/>
    <property type="evidence" value="ECO:0007669"/>
    <property type="project" value="InterPro"/>
</dbReference>
<keyword evidence="3" id="KW-1185">Reference proteome</keyword>
<proteinExistence type="predicted"/>
<dbReference type="InterPro" id="IPR043502">
    <property type="entry name" value="DNA/RNA_pol_sf"/>
</dbReference>
<dbReference type="SUPFAM" id="SSF56672">
    <property type="entry name" value="DNA/RNA polymerases"/>
    <property type="match status" value="1"/>
</dbReference>
<feature type="region of interest" description="Disordered" evidence="1">
    <location>
        <begin position="1"/>
        <end position="23"/>
    </location>
</feature>
<accession>A0AAE1CJU8</accession>
<dbReference type="EMBL" id="JAWDGP010007892">
    <property type="protein sequence ID" value="KAK3701511.1"/>
    <property type="molecule type" value="Genomic_DNA"/>
</dbReference>
<dbReference type="Gene3D" id="3.10.10.10">
    <property type="entry name" value="HIV Type 1 Reverse Transcriptase, subunit A, domain 1"/>
    <property type="match status" value="1"/>
</dbReference>
<evidence type="ECO:0000313" key="3">
    <source>
        <dbReference type="Proteomes" id="UP001283361"/>
    </source>
</evidence>
<dbReference type="SUPFAM" id="SSF50630">
    <property type="entry name" value="Acid proteases"/>
    <property type="match status" value="1"/>
</dbReference>
<dbReference type="PANTHER" id="PTHR37984:SF8">
    <property type="entry name" value="CCHC-TYPE DOMAIN-CONTAINING PROTEIN"/>
    <property type="match status" value="1"/>
</dbReference>
<dbReference type="InterPro" id="IPR021109">
    <property type="entry name" value="Peptidase_aspartic_dom_sf"/>
</dbReference>
<sequence>MATNDASATTPIPGLRPPDKLSLGSNSKVNWRLFYQSSPPENRTVQEIIDQFDHFAVGDTNETYERYLFNKRKQEEGEAFDTFLADLRRKIKSCNFCEQCRDSILRDKIILGIRSAETQTDLLKVRTLDLQKSIDICKAAENAESQNKMMRTGNIEDSTVNKISHKRDMSTKRNCRYCGGNHTFANKEKCPAYGKTCSKCKKQNHFARVCKAGGYDKPRKNHGSQSHPKKKMVRTVHEESENGSDDDWIYTIKNDDDQDAITKEVKCRMKAGQQDVIFLIDTGATVNVLPQHLVKREDIRPTIKRLTQYNGQTLKTAGIVRTDQHNPKMKREYETEFVVLKGDCQPVLGAKTAVELGLIDINTNKFDRVSLVTKKGENLVKEFHDVFSEAKIGTLPGVQHLKTDEQVLPVIQPSRRIPISIRSRLKAELQKMEKQGVIAKVDKPTPWVNQVVICPKKNEPQLRMRKPSPLRRYATYPSSTYQTTD</sequence>
<dbReference type="Proteomes" id="UP001283361">
    <property type="component" value="Unassembled WGS sequence"/>
</dbReference>
<dbReference type="PANTHER" id="PTHR37984">
    <property type="entry name" value="PROTEIN CBG26694"/>
    <property type="match status" value="1"/>
</dbReference>
<evidence type="ECO:0000313" key="2">
    <source>
        <dbReference type="EMBL" id="KAK3701511.1"/>
    </source>
</evidence>
<name>A0AAE1CJU8_9GAST</name>
<dbReference type="PROSITE" id="PS00141">
    <property type="entry name" value="ASP_PROTEASE"/>
    <property type="match status" value="1"/>
</dbReference>
<feature type="compositionally biased region" description="Polar residues" evidence="1">
    <location>
        <begin position="1"/>
        <end position="10"/>
    </location>
</feature>
<organism evidence="2 3">
    <name type="scientific">Elysia crispata</name>
    <name type="common">lettuce slug</name>
    <dbReference type="NCBI Taxonomy" id="231223"/>
    <lineage>
        <taxon>Eukaryota</taxon>
        <taxon>Metazoa</taxon>
        <taxon>Spiralia</taxon>
        <taxon>Lophotrochozoa</taxon>
        <taxon>Mollusca</taxon>
        <taxon>Gastropoda</taxon>
        <taxon>Heterobranchia</taxon>
        <taxon>Euthyneura</taxon>
        <taxon>Panpulmonata</taxon>
        <taxon>Sacoglossa</taxon>
        <taxon>Placobranchoidea</taxon>
        <taxon>Plakobranchidae</taxon>
        <taxon>Elysia</taxon>
    </lineage>
</organism>
<protein>
    <recommendedName>
        <fullName evidence="4">Peptidase A2 domain-containing protein</fullName>
    </recommendedName>
</protein>
<evidence type="ECO:0000256" key="1">
    <source>
        <dbReference type="SAM" id="MobiDB-lite"/>
    </source>
</evidence>
<gene>
    <name evidence="2" type="ORF">RRG08_049718</name>
</gene>
<comment type="caution">
    <text evidence="2">The sequence shown here is derived from an EMBL/GenBank/DDBJ whole genome shotgun (WGS) entry which is preliminary data.</text>
</comment>
<dbReference type="AlphaFoldDB" id="A0AAE1CJU8"/>
<dbReference type="InterPro" id="IPR001969">
    <property type="entry name" value="Aspartic_peptidase_AS"/>
</dbReference>
<dbReference type="Gene3D" id="2.40.70.10">
    <property type="entry name" value="Acid Proteases"/>
    <property type="match status" value="1"/>
</dbReference>
<dbReference type="GO" id="GO:0004190">
    <property type="term" value="F:aspartic-type endopeptidase activity"/>
    <property type="evidence" value="ECO:0007669"/>
    <property type="project" value="InterPro"/>
</dbReference>
<reference evidence="2" key="1">
    <citation type="journal article" date="2023" name="G3 (Bethesda)">
        <title>A reference genome for the long-term kleptoplast-retaining sea slug Elysia crispata morphotype clarki.</title>
        <authorList>
            <person name="Eastman K.E."/>
            <person name="Pendleton A.L."/>
            <person name="Shaikh M.A."/>
            <person name="Suttiyut T."/>
            <person name="Ogas R."/>
            <person name="Tomko P."/>
            <person name="Gavelis G."/>
            <person name="Widhalm J.R."/>
            <person name="Wisecaver J.H."/>
        </authorList>
    </citation>
    <scope>NUCLEOTIDE SEQUENCE</scope>
    <source>
        <strain evidence="2">ECLA1</strain>
    </source>
</reference>
<dbReference type="InterPro" id="IPR050951">
    <property type="entry name" value="Retrovirus_Pol_polyprotein"/>
</dbReference>
<evidence type="ECO:0008006" key="4">
    <source>
        <dbReference type="Google" id="ProtNLM"/>
    </source>
</evidence>